<dbReference type="Pfam" id="PF05869">
    <property type="entry name" value="Dam"/>
    <property type="match status" value="1"/>
</dbReference>
<dbReference type="OrthoDB" id="5288620at2"/>
<reference evidence="1 2" key="1">
    <citation type="submission" date="2019-06" db="EMBL/GenBank/DDBJ databases">
        <title>Draft genome of Aliikangiella marina GYP-15.</title>
        <authorList>
            <person name="Wang G."/>
        </authorList>
    </citation>
    <scope>NUCLEOTIDE SEQUENCE [LARGE SCALE GENOMIC DNA]</scope>
    <source>
        <strain evidence="1 2">GYP-15</strain>
    </source>
</reference>
<evidence type="ECO:0008006" key="3">
    <source>
        <dbReference type="Google" id="ProtNLM"/>
    </source>
</evidence>
<dbReference type="GO" id="GO:0003677">
    <property type="term" value="F:DNA binding"/>
    <property type="evidence" value="ECO:0007669"/>
    <property type="project" value="InterPro"/>
</dbReference>
<sequence>MQTKTIRRYGLTKEQRDCWRTPKWMFNWLNSMYDFDVDLAADEENSFCKDFLSTEQDSLSVEWSKYWDVGFLNPPYSAPTPWIKQIIKEQNHGFTTVLVMPTLNGDIYNSPILRRASSITFIIGRIAFLAPADYWVKGKPGKSDRLVKAGTPVSGGARGTAIYEFAPIPLSREGRATLLSVNRNELIKAYS</sequence>
<dbReference type="RefSeq" id="WP_142888003.1">
    <property type="nucleotide sequence ID" value="NZ_VIKR01000001.1"/>
</dbReference>
<name>A0A545THE2_9GAMM</name>
<gene>
    <name evidence="1" type="ORF">FLL45_01405</name>
</gene>
<accession>A0A545THE2</accession>
<dbReference type="InterPro" id="IPR008593">
    <property type="entry name" value="Dam_MeTrfase"/>
</dbReference>
<evidence type="ECO:0000313" key="2">
    <source>
        <dbReference type="Proteomes" id="UP000317839"/>
    </source>
</evidence>
<comment type="caution">
    <text evidence="1">The sequence shown here is derived from an EMBL/GenBank/DDBJ whole genome shotgun (WGS) entry which is preliminary data.</text>
</comment>
<dbReference type="AlphaFoldDB" id="A0A545THE2"/>
<dbReference type="GO" id="GO:0009307">
    <property type="term" value="P:DNA restriction-modification system"/>
    <property type="evidence" value="ECO:0007669"/>
    <property type="project" value="InterPro"/>
</dbReference>
<keyword evidence="2" id="KW-1185">Reference proteome</keyword>
<dbReference type="GO" id="GO:0009007">
    <property type="term" value="F:site-specific DNA-methyltransferase (adenine-specific) activity"/>
    <property type="evidence" value="ECO:0007669"/>
    <property type="project" value="InterPro"/>
</dbReference>
<evidence type="ECO:0000313" key="1">
    <source>
        <dbReference type="EMBL" id="TQV76643.1"/>
    </source>
</evidence>
<dbReference type="Proteomes" id="UP000317839">
    <property type="component" value="Unassembled WGS sequence"/>
</dbReference>
<protein>
    <recommendedName>
        <fullName evidence="3">Adenine methyltransferase</fullName>
    </recommendedName>
</protein>
<proteinExistence type="predicted"/>
<organism evidence="1 2">
    <name type="scientific">Aliikangiella marina</name>
    <dbReference type="NCBI Taxonomy" id="1712262"/>
    <lineage>
        <taxon>Bacteria</taxon>
        <taxon>Pseudomonadati</taxon>
        <taxon>Pseudomonadota</taxon>
        <taxon>Gammaproteobacteria</taxon>
        <taxon>Oceanospirillales</taxon>
        <taxon>Pleioneaceae</taxon>
        <taxon>Aliikangiella</taxon>
    </lineage>
</organism>
<dbReference type="EMBL" id="VIKR01000001">
    <property type="protein sequence ID" value="TQV76643.1"/>
    <property type="molecule type" value="Genomic_DNA"/>
</dbReference>